<dbReference type="PANTHER" id="PTHR10625:SF10">
    <property type="entry name" value="HISTONE DEACETYLASE HDAC1"/>
    <property type="match status" value="1"/>
</dbReference>
<dbReference type="InterPro" id="IPR023696">
    <property type="entry name" value="Ureohydrolase_dom_sf"/>
</dbReference>
<keyword evidence="4" id="KW-1185">Reference proteome</keyword>
<dbReference type="AlphaFoldDB" id="A0A1I4F947"/>
<name>A0A1I4F947_9RHOB</name>
<dbReference type="OrthoDB" id="9808367at2"/>
<accession>A0A1I4F947</accession>
<dbReference type="GO" id="GO:0040029">
    <property type="term" value="P:epigenetic regulation of gene expression"/>
    <property type="evidence" value="ECO:0007669"/>
    <property type="project" value="TreeGrafter"/>
</dbReference>
<feature type="domain" description="Histone deacetylase" evidence="2">
    <location>
        <begin position="20"/>
        <end position="303"/>
    </location>
</feature>
<dbReference type="InterPro" id="IPR023801">
    <property type="entry name" value="His_deacetylse_dom"/>
</dbReference>
<evidence type="ECO:0000313" key="3">
    <source>
        <dbReference type="EMBL" id="SFL14424.1"/>
    </source>
</evidence>
<dbReference type="RefSeq" id="WP_090188798.1">
    <property type="nucleotide sequence ID" value="NZ_FOTF01000008.1"/>
</dbReference>
<dbReference type="CDD" id="cd11599">
    <property type="entry name" value="HDAC_classII_2"/>
    <property type="match status" value="1"/>
</dbReference>
<comment type="similarity">
    <text evidence="1">Belongs to the histone deacetylase family.</text>
</comment>
<proteinExistence type="inferred from homology"/>
<dbReference type="STRING" id="195913.SAMN04488004_108196"/>
<dbReference type="PANTHER" id="PTHR10625">
    <property type="entry name" value="HISTONE DEACETYLASE HDAC1-RELATED"/>
    <property type="match status" value="1"/>
</dbReference>
<evidence type="ECO:0000259" key="2">
    <source>
        <dbReference type="Pfam" id="PF00850"/>
    </source>
</evidence>
<dbReference type="Gene3D" id="3.40.800.20">
    <property type="entry name" value="Histone deacetylase domain"/>
    <property type="match status" value="1"/>
</dbReference>
<dbReference type="InterPro" id="IPR037138">
    <property type="entry name" value="His_deacetylse_dom_sf"/>
</dbReference>
<dbReference type="SUPFAM" id="SSF52768">
    <property type="entry name" value="Arginase/deacetylase"/>
    <property type="match status" value="1"/>
</dbReference>
<protein>
    <submittedName>
        <fullName evidence="3">Acetoin utilization deacetylase AcuC</fullName>
    </submittedName>
</protein>
<evidence type="ECO:0000313" key="4">
    <source>
        <dbReference type="Proteomes" id="UP000199550"/>
    </source>
</evidence>
<evidence type="ECO:0000256" key="1">
    <source>
        <dbReference type="ARBA" id="ARBA00005947"/>
    </source>
</evidence>
<gene>
    <name evidence="3" type="ORF">SAMN04488004_108196</name>
</gene>
<dbReference type="EMBL" id="FOTF01000008">
    <property type="protein sequence ID" value="SFL14424.1"/>
    <property type="molecule type" value="Genomic_DNA"/>
</dbReference>
<dbReference type="Proteomes" id="UP000199550">
    <property type="component" value="Unassembled WGS sequence"/>
</dbReference>
<dbReference type="GO" id="GO:0004407">
    <property type="term" value="F:histone deacetylase activity"/>
    <property type="evidence" value="ECO:0007669"/>
    <property type="project" value="TreeGrafter"/>
</dbReference>
<dbReference type="PRINTS" id="PR01270">
    <property type="entry name" value="HDASUPER"/>
</dbReference>
<dbReference type="InterPro" id="IPR000286">
    <property type="entry name" value="HDACs"/>
</dbReference>
<dbReference type="Pfam" id="PF00850">
    <property type="entry name" value="Hist_deacetyl"/>
    <property type="match status" value="1"/>
</dbReference>
<reference evidence="3 4" key="1">
    <citation type="submission" date="2016-10" db="EMBL/GenBank/DDBJ databases">
        <authorList>
            <person name="de Groot N.N."/>
        </authorList>
    </citation>
    <scope>NUCLEOTIDE SEQUENCE [LARGE SCALE GENOMIC DNA]</scope>
    <source>
        <strain evidence="3 4">DSM 16199</strain>
    </source>
</reference>
<sequence length="313" mass="33326">MKTALITHTDCLDHVTPPGHPEQVARMDAVLGALQGMDLHRVSAPMAAEDDVLRAHPKSHLDSIRRAAPTEGWVSLDADTHMSQGTLAAVWRSAGGAVRAVDLVLGGDVANAFVAMRPPGHHAERTTAMGFCFFGNVAIAAKHALDHHGLRRVAIVDFDVHHGNGTQDLVEDDPRILFCSTHQSPLYPGTGAADETGVDDNVVNVPLDEGTNGRGFRAAMERRVLPRVDAFKPDLIIISAGFDAHRDDPLAGLALVEDDFTWITQALCDLADKHCAGRVVSCLEGGYDLTALGACAAAHVNVLREQSDGRNAG</sequence>
<organism evidence="3 4">
    <name type="scientific">Loktanella salsilacus</name>
    <dbReference type="NCBI Taxonomy" id="195913"/>
    <lineage>
        <taxon>Bacteria</taxon>
        <taxon>Pseudomonadati</taxon>
        <taxon>Pseudomonadota</taxon>
        <taxon>Alphaproteobacteria</taxon>
        <taxon>Rhodobacterales</taxon>
        <taxon>Roseobacteraceae</taxon>
        <taxon>Loktanella</taxon>
    </lineage>
</organism>